<accession>A0A4T0FSM6</accession>
<keyword evidence="6" id="KW-0347">Helicase</keyword>
<feature type="compositionally biased region" description="Polar residues" evidence="11">
    <location>
        <begin position="82"/>
        <end position="94"/>
    </location>
</feature>
<feature type="domain" description="Helicase ATP-binding" evidence="13">
    <location>
        <begin position="508"/>
        <end position="676"/>
    </location>
</feature>
<dbReference type="SMART" id="SM00271">
    <property type="entry name" value="DnaJ"/>
    <property type="match status" value="1"/>
</dbReference>
<comment type="similarity">
    <text evidence="2">Belongs to the SNF2/RAD54 helicase family.</text>
</comment>
<evidence type="ECO:0000256" key="7">
    <source>
        <dbReference type="ARBA" id="ARBA00022840"/>
    </source>
</evidence>
<dbReference type="GO" id="GO:0005634">
    <property type="term" value="C:nucleus"/>
    <property type="evidence" value="ECO:0007669"/>
    <property type="project" value="UniProtKB-SubCell"/>
</dbReference>
<keyword evidence="9" id="KW-0238">DNA-binding</keyword>
<feature type="compositionally biased region" description="Polar residues" evidence="11">
    <location>
        <begin position="767"/>
        <end position="777"/>
    </location>
</feature>
<keyword evidence="10" id="KW-0539">Nucleus</keyword>
<dbReference type="PROSITE" id="PS51192">
    <property type="entry name" value="HELICASE_ATP_BIND_1"/>
    <property type="match status" value="1"/>
</dbReference>
<feature type="compositionally biased region" description="Low complexity" evidence="11">
    <location>
        <begin position="1178"/>
        <end position="1214"/>
    </location>
</feature>
<dbReference type="SMART" id="SM00487">
    <property type="entry name" value="DEXDc"/>
    <property type="match status" value="1"/>
</dbReference>
<evidence type="ECO:0000256" key="11">
    <source>
        <dbReference type="SAM" id="MobiDB-lite"/>
    </source>
</evidence>
<proteinExistence type="inferred from homology"/>
<dbReference type="GO" id="GO:0016787">
    <property type="term" value="F:hydrolase activity"/>
    <property type="evidence" value="ECO:0007669"/>
    <property type="project" value="UniProtKB-KW"/>
</dbReference>
<dbReference type="OrthoDB" id="5857104at2759"/>
<dbReference type="SMART" id="SM00490">
    <property type="entry name" value="HELICc"/>
    <property type="match status" value="1"/>
</dbReference>
<dbReference type="AlphaFoldDB" id="A0A4T0FSM6"/>
<dbReference type="Gene3D" id="3.40.50.300">
    <property type="entry name" value="P-loop containing nucleotide triphosphate hydrolases"/>
    <property type="match status" value="1"/>
</dbReference>
<sequence length="1269" mass="144155">MNEWRRWMHYSRRALSHYDTLNLSATATPQQIKTAFYSLSKEYHPDKNDSPDAKRVYQSITEAYSILGDPPSRRNYDRELDSTPSAPYGHSSNAGLDARRRQRANYAWTQQGRQQAQQRSNWKKYQQESSYYNHSARSHAWWTDIYQRRRRPGKRDAAEGDTKFLKDSTFWRRVATYFDPNQPPIQPQPQPQPDQQSYDYMSATFPIFNQNLMQPPPQQPLNLMPNPSFYRPVVEESMAQRFVRTLGFSPEQLPLVERVLADCNQDYRTATDTLLNLNALHHQQQQQVQQQQQFQQQRHIQPLPPQVIQRQQPQFIRQPQQQIPTQPLRFKQMTTLPAQSKIRENNMTSVKRQSRKQYNSSDDEGDFGGDSDSDDDNGVRESTVSVYDESEAVKWFNKAEPKEMQEILALSEKALDVIMSMRPFQNANTLRAKLKATKGVSTTIFDFYLDLIASYKQVDQVLDKCEQVGGRISSIFSQMEKNDETPPALIESSIKLKSYQFEGVRWLEHLHKQKVSGILADEMGLGKTLQVIVFIAALKNTNQPGPNLIVVPSSTLENWLREFARFAPSLVVKSYYGDQNERGILRDDLLPSRNDMDVLITTYNLAQGSPQDRKFLRKMKFRTAVFDEGHMLKNRETKSYKYLAELKVPWRLLLTGTPLQNNLQELVSLLNFILPEYFQDTEEALRVVFKVKPGVHASMLSRERVSRAKKMMQPFVLRRKKAQVLTDLPKKTELVTYCELTENQKSIYAETMSRSRKAIVETDKTEASTPSESGTESTRGRKRGKAGSMKGKDPSESSNHVLMDLRKAANHPLLFRRHFNTSVVREMAKDCLKEPDFKESVYELVVEDMEIMTDSELQQFTKNFQTVNKYTLPDTVYMDSGKITALMKILKESKERGDRVLVFSQFTMMLDILKKVLDQHAIRYLMFTGQTQVEERQILVDEFFEDTDIQVFLLSTKAGGLGINLTAANVVVIFDSDWNPHADRQAGDRAFRIGQTKDVTIHKFVSRGTIEEDMLRLAETKLKLDKAVGGGEGEYGVGAEDEGNAESTEKVVKSSLLQSIRNRLDTGEAPEDGTDPQVTQSEFIKQLEVNNQLPEDVQAKALASGLPEGAQQQLQNDASAQVKQEAETLNQAAQQNVHQLNEMKAEVKIEPSLAPTLPTPSAENVAAPFVKQEPEQKPQPQQPEQQQAVAPETATPAAPAALTDAPVAAPAAPQQAPPPSDASVPQPPQALSQPPIQPASAPATEEQQPQQPQQSQLPPQPQQPFPPQQ</sequence>
<dbReference type="Pfam" id="PF00176">
    <property type="entry name" value="SNF2-rel_dom"/>
    <property type="match status" value="1"/>
</dbReference>
<protein>
    <recommendedName>
        <fullName evidence="3">DNA helicase</fullName>
        <ecNumber evidence="3">3.6.4.12</ecNumber>
    </recommendedName>
</protein>
<feature type="compositionally biased region" description="Low complexity" evidence="11">
    <location>
        <begin position="1229"/>
        <end position="1257"/>
    </location>
</feature>
<dbReference type="Gene3D" id="1.10.287.110">
    <property type="entry name" value="DnaJ domain"/>
    <property type="match status" value="1"/>
</dbReference>
<dbReference type="Pfam" id="PF00226">
    <property type="entry name" value="DnaJ"/>
    <property type="match status" value="1"/>
</dbReference>
<dbReference type="SUPFAM" id="SSF52540">
    <property type="entry name" value="P-loop containing nucleoside triphosphate hydrolases"/>
    <property type="match status" value="2"/>
</dbReference>
<dbReference type="GO" id="GO:0003678">
    <property type="term" value="F:DNA helicase activity"/>
    <property type="evidence" value="ECO:0007669"/>
    <property type="project" value="UniProtKB-EC"/>
</dbReference>
<dbReference type="PROSITE" id="PS00636">
    <property type="entry name" value="DNAJ_1"/>
    <property type="match status" value="1"/>
</dbReference>
<feature type="compositionally biased region" description="Polar residues" evidence="11">
    <location>
        <begin position="345"/>
        <end position="359"/>
    </location>
</feature>
<feature type="compositionally biased region" description="Polar residues" evidence="11">
    <location>
        <begin position="1110"/>
        <end position="1127"/>
    </location>
</feature>
<keyword evidence="16" id="KW-1185">Reference proteome</keyword>
<feature type="region of interest" description="Disordered" evidence="11">
    <location>
        <begin position="64"/>
        <end position="96"/>
    </location>
</feature>
<dbReference type="FunFam" id="3.40.50.10810:FF:000014">
    <property type="entry name" value="SWI/SNF-related matrix-associated actin-dependent regulator of chromatin subfamily A containing DEAD/H box 1"/>
    <property type="match status" value="1"/>
</dbReference>
<feature type="compositionally biased region" description="Low complexity" evidence="11">
    <location>
        <begin position="308"/>
        <end position="327"/>
    </location>
</feature>
<evidence type="ECO:0000256" key="5">
    <source>
        <dbReference type="ARBA" id="ARBA00022801"/>
    </source>
</evidence>
<dbReference type="InterPro" id="IPR014001">
    <property type="entry name" value="Helicase_ATP-bd"/>
</dbReference>
<evidence type="ECO:0000256" key="3">
    <source>
        <dbReference type="ARBA" id="ARBA00012551"/>
    </source>
</evidence>
<keyword evidence="4" id="KW-0547">Nucleotide-binding</keyword>
<keyword evidence="7" id="KW-0067">ATP-binding</keyword>
<dbReference type="InterPro" id="IPR000330">
    <property type="entry name" value="SNF2_N"/>
</dbReference>
<feature type="compositionally biased region" description="Acidic residues" evidence="11">
    <location>
        <begin position="361"/>
        <end position="376"/>
    </location>
</feature>
<dbReference type="Pfam" id="PF00271">
    <property type="entry name" value="Helicase_C"/>
    <property type="match status" value="1"/>
</dbReference>
<feature type="domain" description="J" evidence="12">
    <location>
        <begin position="16"/>
        <end position="80"/>
    </location>
</feature>
<dbReference type="PRINTS" id="PR00625">
    <property type="entry name" value="JDOMAIN"/>
</dbReference>
<evidence type="ECO:0000256" key="1">
    <source>
        <dbReference type="ARBA" id="ARBA00004123"/>
    </source>
</evidence>
<evidence type="ECO:0000256" key="4">
    <source>
        <dbReference type="ARBA" id="ARBA00022741"/>
    </source>
</evidence>
<feature type="compositionally biased region" description="Basic and acidic residues" evidence="11">
    <location>
        <begin position="71"/>
        <end position="81"/>
    </location>
</feature>
<evidence type="ECO:0000256" key="8">
    <source>
        <dbReference type="ARBA" id="ARBA00022853"/>
    </source>
</evidence>
<dbReference type="GO" id="GO:0140658">
    <property type="term" value="F:ATP-dependent chromatin remodeler activity"/>
    <property type="evidence" value="ECO:0007669"/>
    <property type="project" value="UniProtKB-ARBA"/>
</dbReference>
<evidence type="ECO:0000259" key="12">
    <source>
        <dbReference type="PROSITE" id="PS50076"/>
    </source>
</evidence>
<dbReference type="InterPro" id="IPR049730">
    <property type="entry name" value="SNF2/RAD54-like_C"/>
</dbReference>
<dbReference type="PROSITE" id="PS50076">
    <property type="entry name" value="DNAJ_2"/>
    <property type="match status" value="1"/>
</dbReference>
<dbReference type="GO" id="GO:0003677">
    <property type="term" value="F:DNA binding"/>
    <property type="evidence" value="ECO:0007669"/>
    <property type="project" value="UniProtKB-KW"/>
</dbReference>
<dbReference type="SUPFAM" id="SSF46565">
    <property type="entry name" value="Chaperone J-domain"/>
    <property type="match status" value="1"/>
</dbReference>
<feature type="domain" description="Helicase C-terminal" evidence="14">
    <location>
        <begin position="882"/>
        <end position="1043"/>
    </location>
</feature>
<dbReference type="EMBL" id="SPNW01000013">
    <property type="protein sequence ID" value="TIA91290.1"/>
    <property type="molecule type" value="Genomic_DNA"/>
</dbReference>
<dbReference type="GO" id="GO:0005524">
    <property type="term" value="F:ATP binding"/>
    <property type="evidence" value="ECO:0007669"/>
    <property type="project" value="UniProtKB-KW"/>
</dbReference>
<dbReference type="InterPro" id="IPR036869">
    <property type="entry name" value="J_dom_sf"/>
</dbReference>
<keyword evidence="5" id="KW-0378">Hydrolase</keyword>
<dbReference type="InterPro" id="IPR038718">
    <property type="entry name" value="SNF2-like_sf"/>
</dbReference>
<comment type="caution">
    <text evidence="15">The sequence shown here is derived from an EMBL/GenBank/DDBJ whole genome shotgun (WGS) entry which is preliminary data.</text>
</comment>
<name>A0A4T0FSM6_9BASI</name>
<dbReference type="PROSITE" id="PS51194">
    <property type="entry name" value="HELICASE_CTER"/>
    <property type="match status" value="1"/>
</dbReference>
<feature type="region of interest" description="Disordered" evidence="11">
    <location>
        <begin position="1146"/>
        <end position="1269"/>
    </location>
</feature>
<evidence type="ECO:0000256" key="2">
    <source>
        <dbReference type="ARBA" id="ARBA00007025"/>
    </source>
</evidence>
<gene>
    <name evidence="15" type="ORF">E3P99_01135</name>
</gene>
<evidence type="ECO:0000313" key="15">
    <source>
        <dbReference type="EMBL" id="TIA91290.1"/>
    </source>
</evidence>
<dbReference type="InterPro" id="IPR001623">
    <property type="entry name" value="DnaJ_domain"/>
</dbReference>
<evidence type="ECO:0000313" key="16">
    <source>
        <dbReference type="Proteomes" id="UP000310189"/>
    </source>
</evidence>
<dbReference type="EC" id="3.6.4.12" evidence="3"/>
<evidence type="ECO:0000256" key="6">
    <source>
        <dbReference type="ARBA" id="ARBA00022806"/>
    </source>
</evidence>
<feature type="region of interest" description="Disordered" evidence="11">
    <location>
        <begin position="759"/>
        <end position="798"/>
    </location>
</feature>
<dbReference type="InterPro" id="IPR001650">
    <property type="entry name" value="Helicase_C-like"/>
</dbReference>
<dbReference type="InterPro" id="IPR018253">
    <property type="entry name" value="DnaJ_domain_CS"/>
</dbReference>
<dbReference type="Gene3D" id="3.40.50.10810">
    <property type="entry name" value="Tandem AAA-ATPase domain"/>
    <property type="match status" value="1"/>
</dbReference>
<feature type="compositionally biased region" description="Pro residues" evidence="11">
    <location>
        <begin position="1215"/>
        <end position="1228"/>
    </location>
</feature>
<dbReference type="InterPro" id="IPR027417">
    <property type="entry name" value="P-loop_NTPase"/>
</dbReference>
<feature type="region of interest" description="Disordered" evidence="11">
    <location>
        <begin position="1108"/>
        <end position="1127"/>
    </location>
</feature>
<evidence type="ECO:0000256" key="10">
    <source>
        <dbReference type="ARBA" id="ARBA00023242"/>
    </source>
</evidence>
<organism evidence="15 16">
    <name type="scientific">Wallemia hederae</name>
    <dbReference type="NCBI Taxonomy" id="1540922"/>
    <lineage>
        <taxon>Eukaryota</taxon>
        <taxon>Fungi</taxon>
        <taxon>Dikarya</taxon>
        <taxon>Basidiomycota</taxon>
        <taxon>Wallemiomycotina</taxon>
        <taxon>Wallemiomycetes</taxon>
        <taxon>Wallemiales</taxon>
        <taxon>Wallemiaceae</taxon>
        <taxon>Wallemia</taxon>
    </lineage>
</organism>
<evidence type="ECO:0000259" key="14">
    <source>
        <dbReference type="PROSITE" id="PS51194"/>
    </source>
</evidence>
<dbReference type="PANTHER" id="PTHR10799">
    <property type="entry name" value="SNF2/RAD54 HELICASE FAMILY"/>
    <property type="match status" value="1"/>
</dbReference>
<comment type="subcellular location">
    <subcellularLocation>
        <location evidence="1">Nucleus</location>
    </subcellularLocation>
</comment>
<reference evidence="15 16" key="1">
    <citation type="submission" date="2019-03" db="EMBL/GenBank/DDBJ databases">
        <title>Sequencing 23 genomes of Wallemia ichthyophaga.</title>
        <authorList>
            <person name="Gostincar C."/>
        </authorList>
    </citation>
    <scope>NUCLEOTIDE SEQUENCE [LARGE SCALE GENOMIC DNA]</scope>
    <source>
        <strain evidence="15 16">EXF-5753</strain>
    </source>
</reference>
<evidence type="ECO:0000259" key="13">
    <source>
        <dbReference type="PROSITE" id="PS51192"/>
    </source>
</evidence>
<dbReference type="Proteomes" id="UP000310189">
    <property type="component" value="Unassembled WGS sequence"/>
</dbReference>
<feature type="compositionally biased region" description="Pro residues" evidence="11">
    <location>
        <begin position="1258"/>
        <end position="1269"/>
    </location>
</feature>
<dbReference type="CDD" id="cd18793">
    <property type="entry name" value="SF2_C_SNF"/>
    <property type="match status" value="1"/>
</dbReference>
<dbReference type="GO" id="GO:0005694">
    <property type="term" value="C:chromosome"/>
    <property type="evidence" value="ECO:0007669"/>
    <property type="project" value="UniProtKB-ARBA"/>
</dbReference>
<feature type="region of interest" description="Disordered" evidence="11">
    <location>
        <begin position="308"/>
        <end position="385"/>
    </location>
</feature>
<dbReference type="CDD" id="cd06257">
    <property type="entry name" value="DnaJ"/>
    <property type="match status" value="1"/>
</dbReference>
<keyword evidence="8" id="KW-0156">Chromatin regulator</keyword>
<evidence type="ECO:0000256" key="9">
    <source>
        <dbReference type="ARBA" id="ARBA00023125"/>
    </source>
</evidence>